<comment type="caution">
    <text evidence="1">The sequence shown here is derived from an EMBL/GenBank/DDBJ whole genome shotgun (WGS) entry which is preliminary data.</text>
</comment>
<protein>
    <submittedName>
        <fullName evidence="1">DUF4377 domain-containing protein</fullName>
    </submittedName>
</protein>
<sequence length="269" mass="29034">MLFLLLALAACSQIPDARSPAPSTSASTAAAASALPAIEPGILSQYHWQLSDAFDSKGMRIDALFVSAEKPVQLDFSTDRLNVVNSCNNMGASYSVKKGRLQIGQMVSTMMACPDAARAALDDAIARRLRGSLGVSLLARNDTPRMQLVTDSGDTLTFTGVPTAQTRFGGPGETTFLEVAAQTVQCHHPFIPDKQCLLVRERHFDEHGLATGTPGAWQPLYQDIEGYTHTPGMRDVLRVKRYTIKNPPADGPAIAYVLDMVVESEKVDN</sequence>
<evidence type="ECO:0000313" key="1">
    <source>
        <dbReference type="EMBL" id="MEM5398861.1"/>
    </source>
</evidence>
<organism evidence="1 2">
    <name type="scientific">Paraburkholderia unamae</name>
    <dbReference type="NCBI Taxonomy" id="219649"/>
    <lineage>
        <taxon>Bacteria</taxon>
        <taxon>Pseudomonadati</taxon>
        <taxon>Pseudomonadota</taxon>
        <taxon>Betaproteobacteria</taxon>
        <taxon>Burkholderiales</taxon>
        <taxon>Burkholderiaceae</taxon>
        <taxon>Paraburkholderia</taxon>
    </lineage>
</organism>
<accession>A0ACC6RB04</accession>
<reference evidence="1" key="1">
    <citation type="submission" date="2024-01" db="EMBL/GenBank/DDBJ databases">
        <title>The diversity of rhizobia nodulating Mimosa spp. in eleven states of Brazil covering several biomes is determined by host plant, location, and edaphic factors.</title>
        <authorList>
            <person name="Rouws L."/>
            <person name="Barauna A."/>
            <person name="Beukes C."/>
            <person name="De Faria S.M."/>
            <person name="Gross E."/>
            <person name="Dos Reis Junior F.B."/>
            <person name="Simon M."/>
            <person name="Maluk M."/>
            <person name="Odee D.W."/>
            <person name="Kenicer G."/>
            <person name="Young J.P.W."/>
            <person name="Reis V.M."/>
            <person name="Zilli J."/>
            <person name="James E.K."/>
        </authorList>
    </citation>
    <scope>NUCLEOTIDE SEQUENCE</scope>
    <source>
        <strain evidence="1">JPY452</strain>
    </source>
</reference>
<gene>
    <name evidence="1" type="ORF">VSR83_02015</name>
</gene>
<dbReference type="Proteomes" id="UP001392318">
    <property type="component" value="Unassembled WGS sequence"/>
</dbReference>
<proteinExistence type="predicted"/>
<dbReference type="EMBL" id="JAYMRU010000001">
    <property type="protein sequence ID" value="MEM5398861.1"/>
    <property type="molecule type" value="Genomic_DNA"/>
</dbReference>
<name>A0ACC6RB04_9BURK</name>
<evidence type="ECO:0000313" key="2">
    <source>
        <dbReference type="Proteomes" id="UP001392318"/>
    </source>
</evidence>
<keyword evidence="2" id="KW-1185">Reference proteome</keyword>